<dbReference type="Pfam" id="PF13519">
    <property type="entry name" value="VWA_2"/>
    <property type="match status" value="1"/>
</dbReference>
<dbReference type="EMBL" id="BIFT01000001">
    <property type="protein sequence ID" value="GCE28050.1"/>
    <property type="molecule type" value="Genomic_DNA"/>
</dbReference>
<accession>A0A402B9R6</accession>
<dbReference type="Proteomes" id="UP000287171">
    <property type="component" value="Unassembled WGS sequence"/>
</dbReference>
<comment type="caution">
    <text evidence="2">The sequence shown here is derived from an EMBL/GenBank/DDBJ whole genome shotgun (WGS) entry which is preliminary data.</text>
</comment>
<gene>
    <name evidence="2" type="ORF">KDA_35340</name>
</gene>
<proteinExistence type="predicted"/>
<dbReference type="Gene3D" id="3.40.50.410">
    <property type="entry name" value="von Willebrand factor, type A domain"/>
    <property type="match status" value="1"/>
</dbReference>
<feature type="domain" description="VWFA" evidence="1">
    <location>
        <begin position="20"/>
        <end position="139"/>
    </location>
</feature>
<keyword evidence="3" id="KW-1185">Reference proteome</keyword>
<reference evidence="3" key="1">
    <citation type="submission" date="2018-12" db="EMBL/GenBank/DDBJ databases">
        <title>Tengunoibacter tsumagoiensis gen. nov., sp. nov., Dictyobacter kobayashii sp. nov., D. alpinus sp. nov., and D. joshuensis sp. nov. and description of Dictyobacteraceae fam. nov. within the order Ktedonobacterales isolated from Tengu-no-mugimeshi.</title>
        <authorList>
            <person name="Wang C.M."/>
            <person name="Zheng Y."/>
            <person name="Sakai Y."/>
            <person name="Toyoda A."/>
            <person name="Minakuchi Y."/>
            <person name="Abe K."/>
            <person name="Yokota A."/>
            <person name="Yabe S."/>
        </authorList>
    </citation>
    <scope>NUCLEOTIDE SEQUENCE [LARGE SCALE GENOMIC DNA]</scope>
    <source>
        <strain evidence="3">Uno16</strain>
    </source>
</reference>
<evidence type="ECO:0000313" key="2">
    <source>
        <dbReference type="EMBL" id="GCE28050.1"/>
    </source>
</evidence>
<name>A0A402B9R6_9CHLR</name>
<dbReference type="AlphaFoldDB" id="A0A402B9R6"/>
<dbReference type="InterPro" id="IPR002035">
    <property type="entry name" value="VWF_A"/>
</dbReference>
<evidence type="ECO:0000313" key="3">
    <source>
        <dbReference type="Proteomes" id="UP000287171"/>
    </source>
</evidence>
<dbReference type="RefSeq" id="WP_161982199.1">
    <property type="nucleotide sequence ID" value="NZ_BIFT01000001.1"/>
</dbReference>
<evidence type="ECO:0000259" key="1">
    <source>
        <dbReference type="Pfam" id="PF13519"/>
    </source>
</evidence>
<dbReference type="SUPFAM" id="SSF53300">
    <property type="entry name" value="vWA-like"/>
    <property type="match status" value="1"/>
</dbReference>
<dbReference type="CDD" id="cd00198">
    <property type="entry name" value="vWFA"/>
    <property type="match status" value="1"/>
</dbReference>
<protein>
    <recommendedName>
        <fullName evidence="1">VWFA domain-containing protein</fullName>
    </recommendedName>
</protein>
<organism evidence="2 3">
    <name type="scientific">Dictyobacter alpinus</name>
    <dbReference type="NCBI Taxonomy" id="2014873"/>
    <lineage>
        <taxon>Bacteria</taxon>
        <taxon>Bacillati</taxon>
        <taxon>Chloroflexota</taxon>
        <taxon>Ktedonobacteria</taxon>
        <taxon>Ktedonobacterales</taxon>
        <taxon>Dictyobacteraceae</taxon>
        <taxon>Dictyobacter</taxon>
    </lineage>
</organism>
<dbReference type="InterPro" id="IPR036465">
    <property type="entry name" value="vWFA_dom_sf"/>
</dbReference>
<sequence length="254" mass="27826">MSNSSMLYTRPATSLTPALIIYLIDASHSMNDLCGSVTKIDLVNRALRDVFKDMVRRSMRDGIVQRRYKVAILAYSTEVVDVSGGIRDLPDLVNGGTPVLSAGGETDTSAGFAAVESLLQENLARFQSHPAPLVCHLTDALFTESDPTNLIRRIQAMTVDDGPVLVENVYVADKMLRSSVGDWHNWGGVVKPGQLTNEYARVLFHLSSPLPETYRQNINNYGYHLQSGAALFFPGVHTDLVRLAFAVSSATQLK</sequence>